<keyword evidence="1" id="KW-0430">Lectin</keyword>
<dbReference type="AlphaFoldDB" id="A0A834MBZ2"/>
<dbReference type="PROSITE" id="PS00615">
    <property type="entry name" value="C_TYPE_LECTIN_1"/>
    <property type="match status" value="1"/>
</dbReference>
<accession>A0A834MBZ2</accession>
<dbReference type="CDD" id="cd00037">
    <property type="entry name" value="CLECT"/>
    <property type="match status" value="1"/>
</dbReference>
<dbReference type="PANTHER" id="PTHR22799">
    <property type="entry name" value="TETRANECTIN-RELATED"/>
    <property type="match status" value="1"/>
</dbReference>
<dbReference type="SMART" id="SM00034">
    <property type="entry name" value="CLECT"/>
    <property type="match status" value="1"/>
</dbReference>
<dbReference type="GO" id="GO:0030246">
    <property type="term" value="F:carbohydrate binding"/>
    <property type="evidence" value="ECO:0007669"/>
    <property type="project" value="UniProtKB-KW"/>
</dbReference>
<dbReference type="SUPFAM" id="SSF56436">
    <property type="entry name" value="C-type lectin-like"/>
    <property type="match status" value="1"/>
</dbReference>
<evidence type="ECO:0000256" key="3">
    <source>
        <dbReference type="SAM" id="SignalP"/>
    </source>
</evidence>
<dbReference type="PROSITE" id="PS50041">
    <property type="entry name" value="C_TYPE_LECTIN_2"/>
    <property type="match status" value="1"/>
</dbReference>
<evidence type="ECO:0000313" key="6">
    <source>
        <dbReference type="Proteomes" id="UP000625711"/>
    </source>
</evidence>
<dbReference type="InterPro" id="IPR016186">
    <property type="entry name" value="C-type_lectin-like/link_sf"/>
</dbReference>
<evidence type="ECO:0000256" key="2">
    <source>
        <dbReference type="ARBA" id="ARBA00023157"/>
    </source>
</evidence>
<evidence type="ECO:0000256" key="1">
    <source>
        <dbReference type="ARBA" id="ARBA00022734"/>
    </source>
</evidence>
<dbReference type="GO" id="GO:0005615">
    <property type="term" value="C:extracellular space"/>
    <property type="evidence" value="ECO:0007669"/>
    <property type="project" value="TreeGrafter"/>
</dbReference>
<dbReference type="InterPro" id="IPR001304">
    <property type="entry name" value="C-type_lectin-like"/>
</dbReference>
<comment type="caution">
    <text evidence="5">The sequence shown here is derived from an EMBL/GenBank/DDBJ whole genome shotgun (WGS) entry which is preliminary data.</text>
</comment>
<gene>
    <name evidence="5" type="ORF">GWI33_014841</name>
</gene>
<name>A0A834MBZ2_RHYFE</name>
<feature type="chain" id="PRO_5032808406" description="C-type lectin domain-containing protein" evidence="3">
    <location>
        <begin position="21"/>
        <end position="180"/>
    </location>
</feature>
<dbReference type="EMBL" id="JAACXV010013779">
    <property type="protein sequence ID" value="KAF7272369.1"/>
    <property type="molecule type" value="Genomic_DNA"/>
</dbReference>
<dbReference type="OrthoDB" id="8032540at2759"/>
<evidence type="ECO:0000313" key="5">
    <source>
        <dbReference type="EMBL" id="KAF7272369.1"/>
    </source>
</evidence>
<dbReference type="InterPro" id="IPR018378">
    <property type="entry name" value="C-type_lectin_CS"/>
</dbReference>
<protein>
    <recommendedName>
        <fullName evidence="4">C-type lectin domain-containing protein</fullName>
    </recommendedName>
</protein>
<evidence type="ECO:0000259" key="4">
    <source>
        <dbReference type="PROSITE" id="PS50041"/>
    </source>
</evidence>
<proteinExistence type="predicted"/>
<dbReference type="Gene3D" id="3.10.100.10">
    <property type="entry name" value="Mannose-Binding Protein A, subunit A"/>
    <property type="match status" value="1"/>
</dbReference>
<keyword evidence="3" id="KW-0732">Signal</keyword>
<keyword evidence="2" id="KW-1015">Disulfide bond</keyword>
<dbReference type="Proteomes" id="UP000625711">
    <property type="component" value="Unassembled WGS sequence"/>
</dbReference>
<reference evidence="5" key="1">
    <citation type="submission" date="2020-08" db="EMBL/GenBank/DDBJ databases">
        <title>Genome sequencing and assembly of the red palm weevil Rhynchophorus ferrugineus.</title>
        <authorList>
            <person name="Dias G.B."/>
            <person name="Bergman C.M."/>
            <person name="Manee M."/>
        </authorList>
    </citation>
    <scope>NUCLEOTIDE SEQUENCE</scope>
    <source>
        <strain evidence="5">AA-2017</strain>
        <tissue evidence="5">Whole larva</tissue>
    </source>
</reference>
<feature type="domain" description="C-type lectin" evidence="4">
    <location>
        <begin position="31"/>
        <end position="150"/>
    </location>
</feature>
<dbReference type="InterPro" id="IPR016187">
    <property type="entry name" value="CTDL_fold"/>
</dbReference>
<organism evidence="5 6">
    <name type="scientific">Rhynchophorus ferrugineus</name>
    <name type="common">Red palm weevil</name>
    <name type="synonym">Curculio ferrugineus</name>
    <dbReference type="NCBI Taxonomy" id="354439"/>
    <lineage>
        <taxon>Eukaryota</taxon>
        <taxon>Metazoa</taxon>
        <taxon>Ecdysozoa</taxon>
        <taxon>Arthropoda</taxon>
        <taxon>Hexapoda</taxon>
        <taxon>Insecta</taxon>
        <taxon>Pterygota</taxon>
        <taxon>Neoptera</taxon>
        <taxon>Endopterygota</taxon>
        <taxon>Coleoptera</taxon>
        <taxon>Polyphaga</taxon>
        <taxon>Cucujiformia</taxon>
        <taxon>Curculionidae</taxon>
        <taxon>Dryophthorinae</taxon>
        <taxon>Rhynchophorus</taxon>
    </lineage>
</organism>
<dbReference type="InterPro" id="IPR051663">
    <property type="entry name" value="CLec_Tetranectin-domain"/>
</dbReference>
<keyword evidence="6" id="KW-1185">Reference proteome</keyword>
<dbReference type="PANTHER" id="PTHR22799:SF6">
    <property type="entry name" value="C-TYPE LECTIN DOMAIN FAMILY 4 MEMBER M-LIKE"/>
    <property type="match status" value="1"/>
</dbReference>
<feature type="signal peptide" evidence="3">
    <location>
        <begin position="1"/>
        <end position="20"/>
    </location>
</feature>
<sequence>MGHLALVTITFLAIWHVVVPTTCPAQKRKRYVVSNQKVTFHEAYLRCRQYGLEPAEINSQEEHEAVEQVLKFESDLGWVLGYWLSGTNLGNKNSYYWLHSGRPMFYSLFAPGQPDNAGNKENCLHVFQTTRGRWAWNDAPCDSLMRFVCQCTKQNAQLNQTDNNSDPWPAIDVRLAADLQ</sequence>
<dbReference type="Pfam" id="PF00059">
    <property type="entry name" value="Lectin_C"/>
    <property type="match status" value="1"/>
</dbReference>